<dbReference type="InterPro" id="IPR005828">
    <property type="entry name" value="MFS_sugar_transport-like"/>
</dbReference>
<dbReference type="Proteomes" id="UP000751190">
    <property type="component" value="Unassembled WGS sequence"/>
</dbReference>
<evidence type="ECO:0000313" key="9">
    <source>
        <dbReference type="EMBL" id="KAG8469932.1"/>
    </source>
</evidence>
<evidence type="ECO:0000256" key="6">
    <source>
        <dbReference type="SAM" id="MobiDB-lite"/>
    </source>
</evidence>
<keyword evidence="3 7" id="KW-0812">Transmembrane</keyword>
<keyword evidence="10" id="KW-1185">Reference proteome</keyword>
<dbReference type="EMBL" id="JAGTXO010000002">
    <property type="protein sequence ID" value="KAG8469932.1"/>
    <property type="molecule type" value="Genomic_DNA"/>
</dbReference>
<name>A0A8J5XWH7_DIALT</name>
<feature type="domain" description="Major facilitator superfamily (MFS) profile" evidence="8">
    <location>
        <begin position="62"/>
        <end position="476"/>
    </location>
</feature>
<feature type="transmembrane region" description="Helical" evidence="7">
    <location>
        <begin position="339"/>
        <end position="357"/>
    </location>
</feature>
<dbReference type="PANTHER" id="PTHR23511">
    <property type="entry name" value="SYNAPTIC VESICLE GLYCOPROTEIN 2"/>
    <property type="match status" value="1"/>
</dbReference>
<proteinExistence type="predicted"/>
<evidence type="ECO:0000256" key="3">
    <source>
        <dbReference type="ARBA" id="ARBA00022692"/>
    </source>
</evidence>
<keyword evidence="2" id="KW-0813">Transport</keyword>
<keyword evidence="4 7" id="KW-1133">Transmembrane helix</keyword>
<accession>A0A8J5XWH7</accession>
<dbReference type="Pfam" id="PF00083">
    <property type="entry name" value="Sugar_tr"/>
    <property type="match status" value="1"/>
</dbReference>
<dbReference type="OrthoDB" id="4139357at2759"/>
<feature type="transmembrane region" description="Helical" evidence="7">
    <location>
        <begin position="364"/>
        <end position="382"/>
    </location>
</feature>
<evidence type="ECO:0000256" key="7">
    <source>
        <dbReference type="SAM" id="Phobius"/>
    </source>
</evidence>
<keyword evidence="5 7" id="KW-0472">Membrane</keyword>
<dbReference type="PROSITE" id="PS50850">
    <property type="entry name" value="MFS"/>
    <property type="match status" value="1"/>
</dbReference>
<feature type="compositionally biased region" description="Basic and acidic residues" evidence="6">
    <location>
        <begin position="498"/>
        <end position="507"/>
    </location>
</feature>
<feature type="transmembrane region" description="Helical" evidence="7">
    <location>
        <begin position="191"/>
        <end position="209"/>
    </location>
</feature>
<dbReference type="CDD" id="cd17316">
    <property type="entry name" value="MFS_SV2_like"/>
    <property type="match status" value="1"/>
</dbReference>
<dbReference type="InterPro" id="IPR036259">
    <property type="entry name" value="MFS_trans_sf"/>
</dbReference>
<reference evidence="9" key="1">
    <citation type="submission" date="2021-05" db="EMBL/GenBank/DDBJ databases">
        <title>The genome of the haptophyte Pavlova lutheri (Diacronema luteri, Pavlovales) - a model for lipid biosynthesis in eukaryotic algae.</title>
        <authorList>
            <person name="Hulatt C.J."/>
            <person name="Posewitz M.C."/>
        </authorList>
    </citation>
    <scope>NUCLEOTIDE SEQUENCE</scope>
    <source>
        <strain evidence="9">NIVA-4/92</strain>
    </source>
</reference>
<evidence type="ECO:0000256" key="5">
    <source>
        <dbReference type="ARBA" id="ARBA00023136"/>
    </source>
</evidence>
<organism evidence="9 10">
    <name type="scientific">Diacronema lutheri</name>
    <name type="common">Unicellular marine alga</name>
    <name type="synonym">Monochrysis lutheri</name>
    <dbReference type="NCBI Taxonomy" id="2081491"/>
    <lineage>
        <taxon>Eukaryota</taxon>
        <taxon>Haptista</taxon>
        <taxon>Haptophyta</taxon>
        <taxon>Pavlovophyceae</taxon>
        <taxon>Pavlovales</taxon>
        <taxon>Pavlovaceae</taxon>
        <taxon>Diacronema</taxon>
    </lineage>
</organism>
<feature type="transmembrane region" description="Helical" evidence="7">
    <location>
        <begin position="215"/>
        <end position="236"/>
    </location>
</feature>
<evidence type="ECO:0000256" key="2">
    <source>
        <dbReference type="ARBA" id="ARBA00022448"/>
    </source>
</evidence>
<feature type="transmembrane region" description="Helical" evidence="7">
    <location>
        <begin position="300"/>
        <end position="319"/>
    </location>
</feature>
<dbReference type="InterPro" id="IPR020846">
    <property type="entry name" value="MFS_dom"/>
</dbReference>
<protein>
    <recommendedName>
        <fullName evidence="8">Major facilitator superfamily (MFS) profile domain-containing protein</fullName>
    </recommendedName>
</protein>
<dbReference type="GO" id="GO:0022857">
    <property type="term" value="F:transmembrane transporter activity"/>
    <property type="evidence" value="ECO:0007669"/>
    <property type="project" value="InterPro"/>
</dbReference>
<gene>
    <name evidence="9" type="ORF">KFE25_006387</name>
</gene>
<feature type="transmembrane region" description="Helical" evidence="7">
    <location>
        <begin position="97"/>
        <end position="117"/>
    </location>
</feature>
<feature type="transmembrane region" description="Helical" evidence="7">
    <location>
        <begin position="129"/>
        <end position="151"/>
    </location>
</feature>
<dbReference type="AlphaFoldDB" id="A0A8J5XWH7"/>
<dbReference type="OMA" id="GTPKYRC"/>
<evidence type="ECO:0000256" key="1">
    <source>
        <dbReference type="ARBA" id="ARBA00004141"/>
    </source>
</evidence>
<feature type="compositionally biased region" description="Low complexity" evidence="6">
    <location>
        <begin position="508"/>
        <end position="518"/>
    </location>
</feature>
<evidence type="ECO:0000259" key="8">
    <source>
        <dbReference type="PROSITE" id="PS50850"/>
    </source>
</evidence>
<feature type="transmembrane region" description="Helical" evidence="7">
    <location>
        <begin position="67"/>
        <end position="85"/>
    </location>
</feature>
<feature type="transmembrane region" description="Helical" evidence="7">
    <location>
        <begin position="454"/>
        <end position="471"/>
    </location>
</feature>
<evidence type="ECO:0000256" key="4">
    <source>
        <dbReference type="ARBA" id="ARBA00022989"/>
    </source>
</evidence>
<dbReference type="Gene3D" id="1.20.1250.20">
    <property type="entry name" value="MFS general substrate transporter like domains"/>
    <property type="match status" value="1"/>
</dbReference>
<evidence type="ECO:0000313" key="10">
    <source>
        <dbReference type="Proteomes" id="UP000751190"/>
    </source>
</evidence>
<sequence>MDEAEDASAIDHGGKGRARDALLHACADTSERADLPGAPSERALTIDEVLDLAGFGRFQLRLQAISGLGYMADTAELLFVTFLLPEFARLWPHLTRAQLALVPALSALGTLVAAPLWGVASDVFGRRVVFLGSMGLMAFAGLASAAAPAFWPFVAARVLVGAGLGGALAVDFVVFVEYVPARQRGVSTMLITLWGVAGVLYVGATARLLLPTLGWRCYCASAALPSCALLLARFWVAESPRFLLLRGRADEAARVLRAVAATNGRSAALPVRLTLAPLPPPPALGELLRTLLRAPHARPLLLLSCVWCGLSCAYAGFTFWLPTFLAAKSVRGLDVYETFLLMTAAEVPGLLLATAAIDRVGRRGVLSATLIGCALALAAFSAASSHAALVRCSSASYFAVVGSWATLYTLTPESFPTPVRATAAGITRMCACVGTALAAPLGSALLGVGASAPLVAYAAMLGACALLVLAVPSETRLRPLSDGAPTARASLARVGEAEGGHLADRQAVDGAARGAAARSEADSADRAMPPSPALAARVDA</sequence>
<dbReference type="SUPFAM" id="SSF103473">
    <property type="entry name" value="MFS general substrate transporter"/>
    <property type="match status" value="1"/>
</dbReference>
<comment type="caution">
    <text evidence="9">The sequence shown here is derived from an EMBL/GenBank/DDBJ whole genome shotgun (WGS) entry which is preliminary data.</text>
</comment>
<comment type="subcellular location">
    <subcellularLocation>
        <location evidence="1">Membrane</location>
        <topology evidence="1">Multi-pass membrane protein</topology>
    </subcellularLocation>
</comment>
<dbReference type="PANTHER" id="PTHR23511:SF34">
    <property type="entry name" value="SYNAPTIC VESICLE GLYCOPROTEIN 2"/>
    <property type="match status" value="1"/>
</dbReference>
<dbReference type="GO" id="GO:0016020">
    <property type="term" value="C:membrane"/>
    <property type="evidence" value="ECO:0007669"/>
    <property type="project" value="UniProtKB-SubCell"/>
</dbReference>
<feature type="transmembrane region" description="Helical" evidence="7">
    <location>
        <begin position="157"/>
        <end position="179"/>
    </location>
</feature>
<feature type="region of interest" description="Disordered" evidence="6">
    <location>
        <begin position="498"/>
        <end position="540"/>
    </location>
</feature>